<protein>
    <recommendedName>
        <fullName evidence="4">YggT family protein</fullName>
    </recommendedName>
</protein>
<comment type="caution">
    <text evidence="2">The sequence shown here is derived from an EMBL/GenBank/DDBJ whole genome shotgun (WGS) entry which is preliminary data.</text>
</comment>
<name>A0A437RHX5_9BURK</name>
<sequence length="98" mass="10865">MLLFLSAAKLVCEIALMALLGQGLLAVLAGDKRDTNFFYQLLKILTRPFVAAARFIAPRQVGDHQVGFVAFFLLAVIWVIVTFEKISFCVNNKMVGCQ</sequence>
<evidence type="ECO:0000313" key="2">
    <source>
        <dbReference type="EMBL" id="RVU46377.1"/>
    </source>
</evidence>
<reference evidence="2 3" key="1">
    <citation type="submission" date="2019-01" db="EMBL/GenBank/DDBJ databases">
        <authorList>
            <person name="Chen W.-M."/>
        </authorList>
    </citation>
    <scope>NUCLEOTIDE SEQUENCE [LARGE SCALE GENOMIC DNA]</scope>
    <source>
        <strain evidence="2 3">KYPY4</strain>
    </source>
</reference>
<dbReference type="Proteomes" id="UP000285575">
    <property type="component" value="Unassembled WGS sequence"/>
</dbReference>
<evidence type="ECO:0000313" key="3">
    <source>
        <dbReference type="Proteomes" id="UP000285575"/>
    </source>
</evidence>
<dbReference type="EMBL" id="SACR01000003">
    <property type="protein sequence ID" value="RVU46377.1"/>
    <property type="molecule type" value="Genomic_DNA"/>
</dbReference>
<keyword evidence="1" id="KW-0812">Transmembrane</keyword>
<dbReference type="AlphaFoldDB" id="A0A437RHX5"/>
<proteinExistence type="predicted"/>
<keyword evidence="1" id="KW-1133">Transmembrane helix</keyword>
<feature type="transmembrane region" description="Helical" evidence="1">
    <location>
        <begin position="65"/>
        <end position="83"/>
    </location>
</feature>
<gene>
    <name evidence="2" type="ORF">EOE66_11100</name>
</gene>
<evidence type="ECO:0000256" key="1">
    <source>
        <dbReference type="SAM" id="Phobius"/>
    </source>
</evidence>
<evidence type="ECO:0008006" key="4">
    <source>
        <dbReference type="Google" id="ProtNLM"/>
    </source>
</evidence>
<keyword evidence="3" id="KW-1185">Reference proteome</keyword>
<organism evidence="2 3">
    <name type="scientific">Rubrivivax rivuli</name>
    <dbReference type="NCBI Taxonomy" id="1862385"/>
    <lineage>
        <taxon>Bacteria</taxon>
        <taxon>Pseudomonadati</taxon>
        <taxon>Pseudomonadota</taxon>
        <taxon>Betaproteobacteria</taxon>
        <taxon>Burkholderiales</taxon>
        <taxon>Sphaerotilaceae</taxon>
        <taxon>Rubrivivax</taxon>
    </lineage>
</organism>
<accession>A0A437RHX5</accession>
<keyword evidence="1" id="KW-0472">Membrane</keyword>
<dbReference type="OrthoDB" id="8563484at2"/>